<dbReference type="GO" id="GO:0017057">
    <property type="term" value="F:6-phosphogluconolactonase activity"/>
    <property type="evidence" value="ECO:0007669"/>
    <property type="project" value="UniProtKB-UniRule"/>
</dbReference>
<dbReference type="EMBL" id="UGWV01000002">
    <property type="protein sequence ID" value="SUF96484.1"/>
    <property type="molecule type" value="Genomic_DNA"/>
</dbReference>
<reference evidence="6 7" key="1">
    <citation type="submission" date="2018-06" db="EMBL/GenBank/DDBJ databases">
        <authorList>
            <consortium name="Pathogen Informatics"/>
            <person name="Doyle S."/>
        </authorList>
    </citation>
    <scope>NUCLEOTIDE SEQUENCE [LARGE SCALE GENOMIC DNA]</scope>
    <source>
        <strain evidence="6 7">NCTC6385</strain>
    </source>
</reference>
<keyword evidence="3 5" id="KW-0378">Hydrolase</keyword>
<dbReference type="GO" id="GO:0005829">
    <property type="term" value="C:cytosol"/>
    <property type="evidence" value="ECO:0007669"/>
    <property type="project" value="TreeGrafter"/>
</dbReference>
<keyword evidence="4 5" id="KW-0119">Carbohydrate metabolism</keyword>
<dbReference type="InterPro" id="IPR022528">
    <property type="entry name" value="6PGL_YbhE-like"/>
</dbReference>
<dbReference type="NCBIfam" id="NF008258">
    <property type="entry name" value="PRK11028.1"/>
    <property type="match status" value="1"/>
</dbReference>
<proteinExistence type="inferred from homology"/>
<dbReference type="PANTHER" id="PTHR30344">
    <property type="entry name" value="6-PHOSPHOGLUCONOLACTONASE-RELATED"/>
    <property type="match status" value="1"/>
</dbReference>
<comment type="pathway">
    <text evidence="5">Carbohydrate degradation; pentose phosphate pathway; D-ribulose 5-phosphate from D-glucose 6-phosphate (oxidative stage): step 2/3.</text>
</comment>
<dbReference type="GO" id="GO:0009051">
    <property type="term" value="P:pentose-phosphate shunt, oxidative branch"/>
    <property type="evidence" value="ECO:0007669"/>
    <property type="project" value="UniProtKB-UniRule"/>
</dbReference>
<comment type="catalytic activity">
    <reaction evidence="5">
        <text>6-phospho-D-glucono-1,5-lactone + H2O = 6-phospho-D-gluconate + H(+)</text>
        <dbReference type="Rhea" id="RHEA:12556"/>
        <dbReference type="ChEBI" id="CHEBI:15377"/>
        <dbReference type="ChEBI" id="CHEBI:15378"/>
        <dbReference type="ChEBI" id="CHEBI:57955"/>
        <dbReference type="ChEBI" id="CHEBI:58759"/>
        <dbReference type="EC" id="3.1.1.31"/>
    </reaction>
</comment>
<accession>A0A7D8INP8</accession>
<dbReference type="InterPro" id="IPR019405">
    <property type="entry name" value="Lactonase_7-beta_prop"/>
</dbReference>
<comment type="similarity">
    <text evidence="1 5">Belongs to the cycloisomerase 2 family.</text>
</comment>
<dbReference type="FunFam" id="2.130.10.10:FF:000051">
    <property type="entry name" value="6-phosphogluconolactonase"/>
    <property type="match status" value="1"/>
</dbReference>
<dbReference type="Gene3D" id="2.130.10.10">
    <property type="entry name" value="YVTN repeat-like/Quinoprotein amine dehydrogenase"/>
    <property type="match status" value="1"/>
</dbReference>
<dbReference type="GO" id="GO:0006006">
    <property type="term" value="P:glucose metabolic process"/>
    <property type="evidence" value="ECO:0007669"/>
    <property type="project" value="UniProtKB-KW"/>
</dbReference>
<dbReference type="HAMAP" id="MF_01605">
    <property type="entry name" value="6P_gluconolactonase"/>
    <property type="match status" value="1"/>
</dbReference>
<comment type="function">
    <text evidence="5">Catalyzes the hydrolysis of 6-phosphogluconolactone to 6-phosphogluconate.</text>
</comment>
<sequence length="359" mass="39332">MKQTVYTASPESQQIHVWSLNHEGTLTLVQVVDVPGQVQPMVVSPDKRYLYVGVRPEFRVLAYRIAPDDGALTFAAESALPGSPTHISTDHHGRFVFVGSYNAGNVSVTRLQDGLPVELVDVVEGLDGCHSANITPDNRTLWVPALKQDRICLFTLSDDGHLVAQEPAEVNTVEGAGPRHMVFHPNRQYAYCVNELNSSVDVWQLKNPHGEIECVQTLDMMPADFSDTRWAADIHITPDGRHLYACDRTASLITVFSVSEDGSVLSVEGFQPTEAQPRGFNIDNSGKYLIAAGQKSHHIAVYEITGTQGLLTEKRPLCRRPGANVGCGERVLKRCVPDGGGLELIKAGCLINFNKHCLQ</sequence>
<evidence type="ECO:0000256" key="5">
    <source>
        <dbReference type="HAMAP-Rule" id="MF_01605"/>
    </source>
</evidence>
<dbReference type="Pfam" id="PF10282">
    <property type="entry name" value="Lactonase"/>
    <property type="match status" value="1"/>
</dbReference>
<dbReference type="EC" id="3.1.1.31" evidence="5"/>
<gene>
    <name evidence="5 6" type="primary">pgl</name>
    <name evidence="6" type="ORF">NCTC6385_03481</name>
</gene>
<evidence type="ECO:0000256" key="2">
    <source>
        <dbReference type="ARBA" id="ARBA00022526"/>
    </source>
</evidence>
<keyword evidence="2 5" id="KW-0313">Glucose metabolism</keyword>
<evidence type="ECO:0000313" key="7">
    <source>
        <dbReference type="Proteomes" id="UP000254463"/>
    </source>
</evidence>
<dbReference type="Proteomes" id="UP000254463">
    <property type="component" value="Unassembled WGS sequence"/>
</dbReference>
<protein>
    <recommendedName>
        <fullName evidence="5">6-phosphogluconolactonase</fullName>
        <shortName evidence="5">6-P-gluconolactonase</shortName>
        <ecNumber evidence="5">3.1.1.31</ecNumber>
    </recommendedName>
</protein>
<dbReference type="UniPathway" id="UPA00115">
    <property type="reaction ID" value="UER00409"/>
</dbReference>
<dbReference type="InterPro" id="IPR015943">
    <property type="entry name" value="WD40/YVTN_repeat-like_dom_sf"/>
</dbReference>
<dbReference type="InterPro" id="IPR050282">
    <property type="entry name" value="Cycloisomerase_2"/>
</dbReference>
<name>A0A7D8INP8_SALER</name>
<dbReference type="AlphaFoldDB" id="A0A7D8INP8"/>
<dbReference type="SUPFAM" id="SSF50974">
    <property type="entry name" value="Nitrous oxide reductase, N-terminal domain"/>
    <property type="match status" value="1"/>
</dbReference>
<dbReference type="InterPro" id="IPR011045">
    <property type="entry name" value="N2O_reductase_N"/>
</dbReference>
<organism evidence="6 7">
    <name type="scientific">Salmonella enterica</name>
    <name type="common">Salmonella choleraesuis</name>
    <dbReference type="NCBI Taxonomy" id="28901"/>
    <lineage>
        <taxon>Bacteria</taxon>
        <taxon>Pseudomonadati</taxon>
        <taxon>Pseudomonadota</taxon>
        <taxon>Gammaproteobacteria</taxon>
        <taxon>Enterobacterales</taxon>
        <taxon>Enterobacteriaceae</taxon>
        <taxon>Salmonella</taxon>
    </lineage>
</organism>
<dbReference type="PANTHER" id="PTHR30344:SF1">
    <property type="entry name" value="6-PHOSPHOGLUCONOLACTONASE"/>
    <property type="match status" value="1"/>
</dbReference>
<evidence type="ECO:0000313" key="6">
    <source>
        <dbReference type="EMBL" id="SUF96484.1"/>
    </source>
</evidence>
<evidence type="ECO:0000256" key="1">
    <source>
        <dbReference type="ARBA" id="ARBA00005564"/>
    </source>
</evidence>
<evidence type="ECO:0000256" key="4">
    <source>
        <dbReference type="ARBA" id="ARBA00023277"/>
    </source>
</evidence>
<evidence type="ECO:0000256" key="3">
    <source>
        <dbReference type="ARBA" id="ARBA00022801"/>
    </source>
</evidence>